<feature type="compositionally biased region" description="Acidic residues" evidence="1">
    <location>
        <begin position="151"/>
        <end position="160"/>
    </location>
</feature>
<dbReference type="PANTHER" id="PTHR12243">
    <property type="entry name" value="MADF DOMAIN TRANSCRIPTION FACTOR"/>
    <property type="match status" value="1"/>
</dbReference>
<sequence length="204" mass="23030">MASNFEERLASLVESFPILYNKSLTDFKDRNKKKNAWNEVAEKMDLETGDVAKQKFENLRARYTREKKRVKKAKRSGTSSAEVLDALRETSDTFPYLHFLDKYISPRATKSNLMPVEGSSAQEGSEEDVNENDAISDDTVADMDLSSVIPSEDEESESTTDQDSMRQGIRKEKSAQSSSKQSRQTKETRRNKQEQAGTSRAAAI</sequence>
<evidence type="ECO:0000256" key="1">
    <source>
        <dbReference type="SAM" id="MobiDB-lite"/>
    </source>
</evidence>
<keyword evidence="4" id="KW-1185">Reference proteome</keyword>
<dbReference type="Proteomes" id="UP001159427">
    <property type="component" value="Unassembled WGS sequence"/>
</dbReference>
<dbReference type="EMBL" id="CALNXI010000999">
    <property type="protein sequence ID" value="CAH3150793.1"/>
    <property type="molecule type" value="Genomic_DNA"/>
</dbReference>
<accession>A0ABN8PU13</accession>
<dbReference type="InterPro" id="IPR039353">
    <property type="entry name" value="TF_Adf1"/>
</dbReference>
<evidence type="ECO:0000313" key="4">
    <source>
        <dbReference type="Proteomes" id="UP001159427"/>
    </source>
</evidence>
<feature type="compositionally biased region" description="Basic and acidic residues" evidence="1">
    <location>
        <begin position="184"/>
        <end position="193"/>
    </location>
</feature>
<gene>
    <name evidence="3" type="ORF">PEVE_00045351</name>
</gene>
<proteinExistence type="predicted"/>
<dbReference type="SMART" id="SM00595">
    <property type="entry name" value="MADF"/>
    <property type="match status" value="1"/>
</dbReference>
<feature type="region of interest" description="Disordered" evidence="1">
    <location>
        <begin position="114"/>
        <end position="204"/>
    </location>
</feature>
<protein>
    <recommendedName>
        <fullName evidence="2">MADF domain-containing protein</fullName>
    </recommendedName>
</protein>
<evidence type="ECO:0000313" key="3">
    <source>
        <dbReference type="EMBL" id="CAH3150793.1"/>
    </source>
</evidence>
<name>A0ABN8PU13_9CNID</name>
<organism evidence="3 4">
    <name type="scientific">Porites evermanni</name>
    <dbReference type="NCBI Taxonomy" id="104178"/>
    <lineage>
        <taxon>Eukaryota</taxon>
        <taxon>Metazoa</taxon>
        <taxon>Cnidaria</taxon>
        <taxon>Anthozoa</taxon>
        <taxon>Hexacorallia</taxon>
        <taxon>Scleractinia</taxon>
        <taxon>Fungiina</taxon>
        <taxon>Poritidae</taxon>
        <taxon>Porites</taxon>
    </lineage>
</organism>
<dbReference type="PANTHER" id="PTHR12243:SF67">
    <property type="entry name" value="COREPRESSOR OF PANGOLIN, ISOFORM A-RELATED"/>
    <property type="match status" value="1"/>
</dbReference>
<dbReference type="Pfam" id="PF10545">
    <property type="entry name" value="MADF_DNA_bdg"/>
    <property type="match status" value="1"/>
</dbReference>
<dbReference type="PROSITE" id="PS51029">
    <property type="entry name" value="MADF"/>
    <property type="match status" value="1"/>
</dbReference>
<dbReference type="InterPro" id="IPR006578">
    <property type="entry name" value="MADF-dom"/>
</dbReference>
<comment type="caution">
    <text evidence="3">The sequence shown here is derived from an EMBL/GenBank/DDBJ whole genome shotgun (WGS) entry which is preliminary data.</text>
</comment>
<feature type="domain" description="MADF" evidence="2">
    <location>
        <begin position="8"/>
        <end position="105"/>
    </location>
</feature>
<evidence type="ECO:0000259" key="2">
    <source>
        <dbReference type="PROSITE" id="PS51029"/>
    </source>
</evidence>
<reference evidence="3 4" key="1">
    <citation type="submission" date="2022-05" db="EMBL/GenBank/DDBJ databases">
        <authorList>
            <consortium name="Genoscope - CEA"/>
            <person name="William W."/>
        </authorList>
    </citation>
    <scope>NUCLEOTIDE SEQUENCE [LARGE SCALE GENOMIC DNA]</scope>
</reference>
<feature type="compositionally biased region" description="Acidic residues" evidence="1">
    <location>
        <begin position="124"/>
        <end position="141"/>
    </location>
</feature>